<gene>
    <name evidence="2" type="ORF">SNAT2548_LOCUS28854</name>
</gene>
<feature type="region of interest" description="Disordered" evidence="1">
    <location>
        <begin position="220"/>
        <end position="239"/>
    </location>
</feature>
<protein>
    <submittedName>
        <fullName evidence="2">Uncharacterized protein</fullName>
    </submittedName>
</protein>
<dbReference type="AlphaFoldDB" id="A0A812TB52"/>
<name>A0A812TB52_9DINO</name>
<evidence type="ECO:0000313" key="2">
    <source>
        <dbReference type="EMBL" id="CAE7515521.1"/>
    </source>
</evidence>
<comment type="caution">
    <text evidence="2">The sequence shown here is derived from an EMBL/GenBank/DDBJ whole genome shotgun (WGS) entry which is preliminary data.</text>
</comment>
<evidence type="ECO:0000313" key="3">
    <source>
        <dbReference type="Proteomes" id="UP000604046"/>
    </source>
</evidence>
<keyword evidence="3" id="KW-1185">Reference proteome</keyword>
<sequence>MSCALAPGFRLGGPAASLIFRGSWRMQMLALGFEADEVSPTPSMPPCHFCHSLPLVFGRKANQRTQQPAQSSDASRNLDAALFSETFREGFDPARGQKAQKALPSASIRWRHQLGRQGPGHAGHAGQLATDSSLLGSVSPSRDALNRIPKPLAHAGALGAFALPACLPFQPCAGPGICGPSGFFAFRNLQKSKYLNEPNPSILFSNSCRLALLPQRRALAPASPAAHNEPENRLPCGSH</sequence>
<accession>A0A812TB52</accession>
<reference evidence="2" key="1">
    <citation type="submission" date="2021-02" db="EMBL/GenBank/DDBJ databases">
        <authorList>
            <person name="Dougan E. K."/>
            <person name="Rhodes N."/>
            <person name="Thang M."/>
            <person name="Chan C."/>
        </authorList>
    </citation>
    <scope>NUCLEOTIDE SEQUENCE</scope>
</reference>
<dbReference type="EMBL" id="CAJNDS010002535">
    <property type="protein sequence ID" value="CAE7515521.1"/>
    <property type="molecule type" value="Genomic_DNA"/>
</dbReference>
<dbReference type="Proteomes" id="UP000604046">
    <property type="component" value="Unassembled WGS sequence"/>
</dbReference>
<evidence type="ECO:0000256" key="1">
    <source>
        <dbReference type="SAM" id="MobiDB-lite"/>
    </source>
</evidence>
<organism evidence="2 3">
    <name type="scientific">Symbiodinium natans</name>
    <dbReference type="NCBI Taxonomy" id="878477"/>
    <lineage>
        <taxon>Eukaryota</taxon>
        <taxon>Sar</taxon>
        <taxon>Alveolata</taxon>
        <taxon>Dinophyceae</taxon>
        <taxon>Suessiales</taxon>
        <taxon>Symbiodiniaceae</taxon>
        <taxon>Symbiodinium</taxon>
    </lineage>
</organism>
<proteinExistence type="predicted"/>